<feature type="region of interest" description="Disordered" evidence="1">
    <location>
        <begin position="763"/>
        <end position="788"/>
    </location>
</feature>
<feature type="compositionally biased region" description="Polar residues" evidence="1">
    <location>
        <begin position="1263"/>
        <end position="1273"/>
    </location>
</feature>
<feature type="compositionally biased region" description="Pro residues" evidence="1">
    <location>
        <begin position="578"/>
        <end position="591"/>
    </location>
</feature>
<dbReference type="EMBL" id="WUAV01000003">
    <property type="protein sequence ID" value="KAF1760582.1"/>
    <property type="molecule type" value="Genomic_DNA"/>
</dbReference>
<feature type="region of interest" description="Disordered" evidence="1">
    <location>
        <begin position="348"/>
        <end position="394"/>
    </location>
</feature>
<feature type="region of interest" description="Disordered" evidence="1">
    <location>
        <begin position="943"/>
        <end position="1244"/>
    </location>
</feature>
<evidence type="ECO:0008006" key="4">
    <source>
        <dbReference type="Google" id="ProtNLM"/>
    </source>
</evidence>
<feature type="region of interest" description="Disordered" evidence="1">
    <location>
        <begin position="435"/>
        <end position="478"/>
    </location>
</feature>
<gene>
    <name evidence="2" type="ORF">GCK72_008831</name>
</gene>
<feature type="compositionally biased region" description="Polar residues" evidence="1">
    <location>
        <begin position="545"/>
        <end position="569"/>
    </location>
</feature>
<dbReference type="GeneID" id="9806338"/>
<accession>A0A6A5H284</accession>
<evidence type="ECO:0000313" key="2">
    <source>
        <dbReference type="EMBL" id="KAF1760582.1"/>
    </source>
</evidence>
<feature type="compositionally biased region" description="Low complexity" evidence="1">
    <location>
        <begin position="646"/>
        <end position="655"/>
    </location>
</feature>
<proteinExistence type="predicted"/>
<feature type="region of interest" description="Disordered" evidence="1">
    <location>
        <begin position="493"/>
        <end position="676"/>
    </location>
</feature>
<dbReference type="KEGG" id="crq:GCK72_008831"/>
<comment type="caution">
    <text evidence="2">The sequence shown here is derived from an EMBL/GenBank/DDBJ whole genome shotgun (WGS) entry which is preliminary data.</text>
</comment>
<feature type="compositionally biased region" description="Pro residues" evidence="1">
    <location>
        <begin position="771"/>
        <end position="781"/>
    </location>
</feature>
<feature type="compositionally biased region" description="Polar residues" evidence="1">
    <location>
        <begin position="943"/>
        <end position="956"/>
    </location>
</feature>
<feature type="compositionally biased region" description="Low complexity" evidence="1">
    <location>
        <begin position="903"/>
        <end position="915"/>
    </location>
</feature>
<feature type="compositionally biased region" description="Polar residues" evidence="1">
    <location>
        <begin position="871"/>
        <end position="882"/>
    </location>
</feature>
<protein>
    <recommendedName>
        <fullName evidence="4">C2H2-type domain-containing protein</fullName>
    </recommendedName>
</protein>
<evidence type="ECO:0000256" key="1">
    <source>
        <dbReference type="SAM" id="MobiDB-lite"/>
    </source>
</evidence>
<feature type="compositionally biased region" description="Pro residues" evidence="1">
    <location>
        <begin position="890"/>
        <end position="899"/>
    </location>
</feature>
<evidence type="ECO:0000313" key="3">
    <source>
        <dbReference type="Proteomes" id="UP000483820"/>
    </source>
</evidence>
<feature type="compositionally biased region" description="Basic and acidic residues" evidence="1">
    <location>
        <begin position="1183"/>
        <end position="1192"/>
    </location>
</feature>
<dbReference type="CTD" id="9806338"/>
<feature type="compositionally biased region" description="Polar residues" evidence="1">
    <location>
        <begin position="607"/>
        <end position="625"/>
    </location>
</feature>
<dbReference type="RefSeq" id="XP_053586647.1">
    <property type="nucleotide sequence ID" value="XM_053727070.1"/>
</dbReference>
<feature type="compositionally biased region" description="Pro residues" evidence="1">
    <location>
        <begin position="514"/>
        <end position="523"/>
    </location>
</feature>
<feature type="compositionally biased region" description="Polar residues" evidence="1">
    <location>
        <begin position="463"/>
        <end position="478"/>
    </location>
</feature>
<feature type="region of interest" description="Disordered" evidence="1">
    <location>
        <begin position="723"/>
        <end position="747"/>
    </location>
</feature>
<feature type="region of interest" description="Disordered" evidence="1">
    <location>
        <begin position="287"/>
        <end position="330"/>
    </location>
</feature>
<feature type="compositionally biased region" description="Basic and acidic residues" evidence="1">
    <location>
        <begin position="1157"/>
        <end position="1166"/>
    </location>
</feature>
<feature type="compositionally biased region" description="Low complexity" evidence="1">
    <location>
        <begin position="306"/>
        <end position="318"/>
    </location>
</feature>
<sequence length="1286" mass="142887">MCNFHTGGKEGHCTFVGTLSSVNEHFSVHTGVYLYHCWACESYFSERCYLIGHLGKKRCDIRNSYLIENRYEDEEFHRKARNVFIRAISKEEYSEAAERTNLLKNNDFLPSYFAREPPYKTARRAHYPEFVKRAQLRSRTTEMALAAQRHREIDPAEHRRIHQDQQPMDTSPIEPDFSENGLQPPDYHPANRNLSSGFFSSEQTLRLKPIQRNVHRSQSVTLNHAVIEEVSLNVHLDERPVEQSASINNVTISQALQDSLSNSNEMGPEFGRLREIVRMIVREEVNQTTTNQHKSLVEDRPPPNATSVEPVPVVTPTSGQSVQPNPTSVQQFSDEHLISAQSIAQIPLPAPKPVPQQPAQNHQNTHLTQPPLIYSQDPIPASQQPPTGHLPPFHPLRIMERTKQLQYTQPASVVLSLPHPPAPPPTNWFVPVQQYSAEPPVPPQNAAPQPPVSTPIPVPHQPSQNHQNPRSTDQPIYSQNPINVAQQPAPFAPVVTPLSNAPAPPPTNSFVPVQPAPVEPPVSPQNVAQAPVPAPRPVPQQPSQNFQNLHSTASPIYSQNPIPVSQEPATTVRGPDPAAAPLPHAPAPPPTNSSIPVQHGPVETPAPAQSVQPNPTSVELNSSEPHVSAPSIAQIPLPAPKPVPQPQAQNHQNPHSTESPIYSEYPVPVSQQPSTVHPQRIMERAQQHRLVPPTPDVASLPHAPGTFSVRATVRVPTIDMISAPPPTNSTVPVQPAPVETPASARSVQPNPISVQLYSVEPLVPPRNVDQPPVPAPKPVPQPHAQNHQNTHLTQPSLIYSQDPISASQQPSTGHLPLFHPLRIMERIQQHRFAPPTPVAAHLPHPPGTFPVRITVPLLTIDMISAPPPTNSPVSCSSPQPATTFDAPIAAYPPPPPPAEPIEEIPLPQSPQRFSPRPFPPIPVRPFSPSLYFVPLDLWNQVPAPTSPSNDSSTLQAQSPPPINSIQSPPRSPEDDDNDSVNEEIAESYRRASRKRNRSYGSYEDDPRDPTWSPSQKTRQRSRSRSERTSGRERSKSRRRYEDDPTYIPREGEPRRPRRKFYRTRSNSRHGERLVEQVVHEPIPEAMEQRDVSPEPEQVDGLLGSRENPVVLSDDEESIRDSSPETDVVREHDEYQLGSREMSIDSRSDESSPEPEIVENRVEDQLGSREMSLESSMSPEPEQDPVRSSREFTLDSVLSVCPGTPQASPKPSWLDQFSRPSLPPSPSSQRSERPAQISENSYRARNLEIRSGATALAYYSNSYRQGGLQTSPQDYLQLDRAQRNNQQ</sequence>
<feature type="compositionally biased region" description="Acidic residues" evidence="1">
    <location>
        <begin position="973"/>
        <end position="985"/>
    </location>
</feature>
<feature type="compositionally biased region" description="Basic and acidic residues" evidence="1">
    <location>
        <begin position="1023"/>
        <end position="1033"/>
    </location>
</feature>
<feature type="compositionally biased region" description="Basic and acidic residues" evidence="1">
    <location>
        <begin position="1068"/>
        <end position="1092"/>
    </location>
</feature>
<feature type="region of interest" description="Disordered" evidence="1">
    <location>
        <begin position="868"/>
        <end position="920"/>
    </location>
</feature>
<feature type="region of interest" description="Disordered" evidence="1">
    <location>
        <begin position="1263"/>
        <end position="1286"/>
    </location>
</feature>
<name>A0A6A5H284_CAERE</name>
<reference evidence="2 3" key="1">
    <citation type="submission" date="2019-12" db="EMBL/GenBank/DDBJ databases">
        <title>Chromosome-level assembly of the Caenorhabditis remanei genome.</title>
        <authorList>
            <person name="Teterina A.A."/>
            <person name="Willis J.H."/>
            <person name="Phillips P.C."/>
        </authorList>
    </citation>
    <scope>NUCLEOTIDE SEQUENCE [LARGE SCALE GENOMIC DNA]</scope>
    <source>
        <strain evidence="2 3">PX506</strain>
        <tissue evidence="2">Whole organism</tissue>
    </source>
</reference>
<dbReference type="Proteomes" id="UP000483820">
    <property type="component" value="Chromosome III"/>
</dbReference>
<feature type="compositionally biased region" description="Basic and acidic residues" evidence="1">
    <location>
        <begin position="1118"/>
        <end position="1134"/>
    </location>
</feature>
<feature type="region of interest" description="Disordered" evidence="1">
    <location>
        <begin position="158"/>
        <end position="187"/>
    </location>
</feature>
<organism evidence="2 3">
    <name type="scientific">Caenorhabditis remanei</name>
    <name type="common">Caenorhabditis vulgaris</name>
    <dbReference type="NCBI Taxonomy" id="31234"/>
    <lineage>
        <taxon>Eukaryota</taxon>
        <taxon>Metazoa</taxon>
        <taxon>Ecdysozoa</taxon>
        <taxon>Nematoda</taxon>
        <taxon>Chromadorea</taxon>
        <taxon>Rhabditida</taxon>
        <taxon>Rhabditina</taxon>
        <taxon>Rhabditomorpha</taxon>
        <taxon>Rhabditoidea</taxon>
        <taxon>Rhabditidae</taxon>
        <taxon>Peloderinae</taxon>
        <taxon>Caenorhabditis</taxon>
    </lineage>
</organism>
<feature type="compositionally biased region" description="Pro residues" evidence="1">
    <location>
        <begin position="439"/>
        <end position="460"/>
    </location>
</feature>
<feature type="compositionally biased region" description="Polar residues" evidence="1">
    <location>
        <begin position="319"/>
        <end position="330"/>
    </location>
</feature>
<feature type="compositionally biased region" description="Basic residues" evidence="1">
    <location>
        <begin position="1055"/>
        <end position="1067"/>
    </location>
</feature>